<sequence>MLRKINTMIHNRIIKKNGITYVKKIKYMIDIRLYRFLASIDRDIQSMGFYRCNAAICMRYVAERTNAIAAIRVIYLKGMKKMTNNSCRFKNKETIEFNYHKSKKIIFILSYLSSYTNPAFRVFAYTAIASEQHINNSPFKAEPPSVPSAHALDFQLRKDAYRTCLDSSYIQFTNDHKIITYSQIDFVLLNLNVKQVGNIKIILMLKWEIPVVYLILIISKIVTETRKKHETKHFENKNMKKVYIIVLSLLNLDRISLLILWLLSVFKLESSIQFYCYIIYNFRPCSFISEIVRNMVPIMLYL</sequence>
<feature type="transmembrane region" description="Helical" evidence="1">
    <location>
        <begin position="242"/>
        <end position="266"/>
    </location>
</feature>
<evidence type="ECO:0000313" key="3">
    <source>
        <dbReference type="Proteomes" id="UP000475862"/>
    </source>
</evidence>
<name>A0A6G0U2X3_APHGL</name>
<reference evidence="2 3" key="1">
    <citation type="submission" date="2019-08" db="EMBL/GenBank/DDBJ databases">
        <title>The genome of the soybean aphid Biotype 1, its phylome, world population structure and adaptation to the North American continent.</title>
        <authorList>
            <person name="Giordano R."/>
            <person name="Donthu R.K."/>
            <person name="Hernandez A.G."/>
            <person name="Wright C.L."/>
            <person name="Zimin A.V."/>
        </authorList>
    </citation>
    <scope>NUCLEOTIDE SEQUENCE [LARGE SCALE GENOMIC DNA]</scope>
    <source>
        <tissue evidence="2">Whole aphids</tissue>
    </source>
</reference>
<organism evidence="2 3">
    <name type="scientific">Aphis glycines</name>
    <name type="common">Soybean aphid</name>
    <dbReference type="NCBI Taxonomy" id="307491"/>
    <lineage>
        <taxon>Eukaryota</taxon>
        <taxon>Metazoa</taxon>
        <taxon>Ecdysozoa</taxon>
        <taxon>Arthropoda</taxon>
        <taxon>Hexapoda</taxon>
        <taxon>Insecta</taxon>
        <taxon>Pterygota</taxon>
        <taxon>Neoptera</taxon>
        <taxon>Paraneoptera</taxon>
        <taxon>Hemiptera</taxon>
        <taxon>Sternorrhyncha</taxon>
        <taxon>Aphidomorpha</taxon>
        <taxon>Aphidoidea</taxon>
        <taxon>Aphididae</taxon>
        <taxon>Aphidini</taxon>
        <taxon>Aphis</taxon>
        <taxon>Aphis</taxon>
    </lineage>
</organism>
<dbReference type="AlphaFoldDB" id="A0A6G0U2X3"/>
<keyword evidence="1" id="KW-1133">Transmembrane helix</keyword>
<comment type="caution">
    <text evidence="2">The sequence shown here is derived from an EMBL/GenBank/DDBJ whole genome shotgun (WGS) entry which is preliminary data.</text>
</comment>
<dbReference type="Proteomes" id="UP000475862">
    <property type="component" value="Unassembled WGS sequence"/>
</dbReference>
<keyword evidence="3" id="KW-1185">Reference proteome</keyword>
<gene>
    <name evidence="2" type="ORF">AGLY_003218</name>
</gene>
<evidence type="ECO:0000313" key="2">
    <source>
        <dbReference type="EMBL" id="KAE9543307.1"/>
    </source>
</evidence>
<feature type="transmembrane region" description="Helical" evidence="1">
    <location>
        <begin position="201"/>
        <end position="222"/>
    </location>
</feature>
<keyword evidence="1" id="KW-0812">Transmembrane</keyword>
<proteinExistence type="predicted"/>
<accession>A0A6G0U2X3</accession>
<evidence type="ECO:0000256" key="1">
    <source>
        <dbReference type="SAM" id="Phobius"/>
    </source>
</evidence>
<protein>
    <submittedName>
        <fullName evidence="2">Uncharacterized protein</fullName>
    </submittedName>
</protein>
<keyword evidence="1" id="KW-0472">Membrane</keyword>
<dbReference type="EMBL" id="VYZN01000009">
    <property type="protein sequence ID" value="KAE9543307.1"/>
    <property type="molecule type" value="Genomic_DNA"/>
</dbReference>